<feature type="chain" id="PRO_5031205351" description="Alginate export domain-containing protein" evidence="1">
    <location>
        <begin position="22"/>
        <end position="456"/>
    </location>
</feature>
<gene>
    <name evidence="3" type="ORF">HNO88_002457</name>
</gene>
<comment type="caution">
    <text evidence="3">The sequence shown here is derived from an EMBL/GenBank/DDBJ whole genome shotgun (WGS) entry which is preliminary data.</text>
</comment>
<keyword evidence="1" id="KW-0732">Signal</keyword>
<accession>A0A7W7NWA8</accession>
<feature type="domain" description="Alginate export" evidence="2">
    <location>
        <begin position="40"/>
        <end position="442"/>
    </location>
</feature>
<organism evidence="3 4">
    <name type="scientific">Novosphingobium chloroacetimidivorans</name>
    <dbReference type="NCBI Taxonomy" id="1428314"/>
    <lineage>
        <taxon>Bacteria</taxon>
        <taxon>Pseudomonadati</taxon>
        <taxon>Pseudomonadota</taxon>
        <taxon>Alphaproteobacteria</taxon>
        <taxon>Sphingomonadales</taxon>
        <taxon>Sphingomonadaceae</taxon>
        <taxon>Novosphingobium</taxon>
    </lineage>
</organism>
<dbReference type="AlphaFoldDB" id="A0A7W7NWA8"/>
<keyword evidence="4" id="KW-1185">Reference proteome</keyword>
<evidence type="ECO:0000256" key="1">
    <source>
        <dbReference type="SAM" id="SignalP"/>
    </source>
</evidence>
<dbReference type="InterPro" id="IPR025388">
    <property type="entry name" value="Alginate_export_dom"/>
</dbReference>
<dbReference type="RefSeq" id="WP_184245430.1">
    <property type="nucleotide sequence ID" value="NZ_JACHLR010000009.1"/>
</dbReference>
<evidence type="ECO:0000313" key="3">
    <source>
        <dbReference type="EMBL" id="MBB4859131.1"/>
    </source>
</evidence>
<dbReference type="SUPFAM" id="SSF56935">
    <property type="entry name" value="Porins"/>
    <property type="match status" value="1"/>
</dbReference>
<reference evidence="3 4" key="1">
    <citation type="submission" date="2020-08" db="EMBL/GenBank/DDBJ databases">
        <title>Functional genomics of gut bacteria from endangered species of beetles.</title>
        <authorList>
            <person name="Carlos-Shanley C."/>
        </authorList>
    </citation>
    <scope>NUCLEOTIDE SEQUENCE [LARGE SCALE GENOMIC DNA]</scope>
    <source>
        <strain evidence="3 4">S00245</strain>
    </source>
</reference>
<protein>
    <recommendedName>
        <fullName evidence="2">Alginate export domain-containing protein</fullName>
    </recommendedName>
</protein>
<proteinExistence type="predicted"/>
<evidence type="ECO:0000313" key="4">
    <source>
        <dbReference type="Proteomes" id="UP000555448"/>
    </source>
</evidence>
<dbReference type="EMBL" id="JACHLR010000009">
    <property type="protein sequence ID" value="MBB4859131.1"/>
    <property type="molecule type" value="Genomic_DNA"/>
</dbReference>
<name>A0A7W7NWA8_9SPHN</name>
<dbReference type="InterPro" id="IPR053728">
    <property type="entry name" value="Alginate_Permeability_Chnl"/>
</dbReference>
<sequence>MLGVRSSVLVIAATLATPSVAKAEAPTLQSLIGEPEDFKLSASVRVRYETIDGQARTGFRQDDEQLALRSTIFAEYHHAGFRIGGELFDSRVYLDRRNSAVSTSEVNAFELVQAYVGADLGDVLGAKSTTQLQAGRMMLNLGSRRLVAADDYRNTTNGYTGLRADLKTRGGTTATLIYTLPQMRLPDDPASVRRARIKWDRESFDLRLWGGLVARPNTIAGATAELSYFRLQERDAPGRPNRNRDLHTVSMRVIRDPAPERWDFEVEGIYQAGAIRASTAASAPVLDVDAWFIHADLGYSFEGPARVRLSVEYDYASGDRAGGRYGRFDTLFGMRRADLAPAGLYNAVARANINTPGVRVEAAPGKRFDAFAVYRPMWLASKTDAFSTTGVRDSLGRSGSFAGHQLEARVRYWLVPGFLRGEIDALWLARGRFLKQAPNARDEDTKYLATGVTATF</sequence>
<dbReference type="Gene3D" id="2.40.160.100">
    <property type="match status" value="1"/>
</dbReference>
<dbReference type="Proteomes" id="UP000555448">
    <property type="component" value="Unassembled WGS sequence"/>
</dbReference>
<evidence type="ECO:0000259" key="2">
    <source>
        <dbReference type="Pfam" id="PF13372"/>
    </source>
</evidence>
<dbReference type="Pfam" id="PF13372">
    <property type="entry name" value="Alginate_exp"/>
    <property type="match status" value="1"/>
</dbReference>
<feature type="signal peptide" evidence="1">
    <location>
        <begin position="1"/>
        <end position="21"/>
    </location>
</feature>